<dbReference type="HOGENOM" id="CLU_028672_0_0_11"/>
<dbReference type="Gene3D" id="3.30.565.10">
    <property type="entry name" value="Histidine kinase-like ATPase, C-terminal domain"/>
    <property type="match status" value="1"/>
</dbReference>
<proteinExistence type="inferred from homology"/>
<evidence type="ECO:0000313" key="7">
    <source>
        <dbReference type="Proteomes" id="UP000010445"/>
    </source>
</evidence>
<evidence type="ECO:0000313" key="6">
    <source>
        <dbReference type="EMBL" id="EKX90272.1"/>
    </source>
</evidence>
<dbReference type="PANTHER" id="PTHR11528">
    <property type="entry name" value="HEAT SHOCK PROTEIN 90 FAMILY MEMBER"/>
    <property type="match status" value="1"/>
</dbReference>
<keyword evidence="6" id="KW-0808">Transferase</keyword>
<keyword evidence="7" id="KW-1185">Reference proteome</keyword>
<dbReference type="GO" id="GO:0016301">
    <property type="term" value="F:kinase activity"/>
    <property type="evidence" value="ECO:0007669"/>
    <property type="project" value="UniProtKB-KW"/>
</dbReference>
<dbReference type="PIRSF" id="PIRSF002583">
    <property type="entry name" value="Hsp90"/>
    <property type="match status" value="1"/>
</dbReference>
<dbReference type="GO" id="GO:0051082">
    <property type="term" value="F:unfolded protein binding"/>
    <property type="evidence" value="ECO:0007669"/>
    <property type="project" value="InterPro"/>
</dbReference>
<keyword evidence="6" id="KW-0418">Kinase</keyword>
<protein>
    <submittedName>
        <fullName evidence="6">ATPase/histidine kinase/DNA gyrase B/HSP90 domain protein</fullName>
    </submittedName>
</protein>
<dbReference type="eggNOG" id="COG0326">
    <property type="taxonomic scope" value="Bacteria"/>
</dbReference>
<dbReference type="Gene3D" id="3.30.230.80">
    <property type="match status" value="1"/>
</dbReference>
<dbReference type="InterPro" id="IPR036890">
    <property type="entry name" value="HATPase_C_sf"/>
</dbReference>
<dbReference type="PATRIC" id="fig|1035195.3.peg.1340"/>
<comment type="caution">
    <text evidence="6">The sequence shown here is derived from an EMBL/GenBank/DDBJ whole genome shotgun (WGS) entry which is preliminary data.</text>
</comment>
<keyword evidence="2 5" id="KW-0547">Nucleotide-binding</keyword>
<dbReference type="Pfam" id="PF13589">
    <property type="entry name" value="HATPase_c_3"/>
    <property type="match status" value="1"/>
</dbReference>
<evidence type="ECO:0000256" key="5">
    <source>
        <dbReference type="PIRSR" id="PIRSR002583-1"/>
    </source>
</evidence>
<accession>L1MGA7</accession>
<dbReference type="InterPro" id="IPR020568">
    <property type="entry name" value="Ribosomal_Su5_D2-typ_SF"/>
</dbReference>
<feature type="binding site" evidence="5">
    <location>
        <position position="177"/>
    </location>
    <ligand>
        <name>ATP</name>
        <dbReference type="ChEBI" id="CHEBI:30616"/>
    </ligand>
</feature>
<dbReference type="Proteomes" id="UP000010445">
    <property type="component" value="Unassembled WGS sequence"/>
</dbReference>
<dbReference type="PRINTS" id="PR00775">
    <property type="entry name" value="HEATSHOCK90"/>
</dbReference>
<feature type="binding site" evidence="5">
    <location>
        <position position="32"/>
    </location>
    <ligand>
        <name>ATP</name>
        <dbReference type="ChEBI" id="CHEBI:30616"/>
    </ligand>
</feature>
<dbReference type="GeneID" id="84897271"/>
<dbReference type="GO" id="GO:0005524">
    <property type="term" value="F:ATP binding"/>
    <property type="evidence" value="ECO:0007669"/>
    <property type="project" value="UniProtKB-KW"/>
</dbReference>
<keyword evidence="4" id="KW-0143">Chaperone</keyword>
<dbReference type="RefSeq" id="WP_006063716.1">
    <property type="nucleotide sequence ID" value="NZ_KB290831.1"/>
</dbReference>
<dbReference type="EMBL" id="AMEM01000018">
    <property type="protein sequence ID" value="EKX90272.1"/>
    <property type="molecule type" value="Genomic_DNA"/>
</dbReference>
<gene>
    <name evidence="6" type="ORF">HMPREF9997_01487</name>
</gene>
<evidence type="ECO:0000256" key="4">
    <source>
        <dbReference type="ARBA" id="ARBA00023186"/>
    </source>
</evidence>
<dbReference type="SUPFAM" id="SSF55874">
    <property type="entry name" value="ATPase domain of HSP90 chaperone/DNA topoisomerase II/histidine kinase"/>
    <property type="match status" value="1"/>
</dbReference>
<feature type="binding site" evidence="5">
    <location>
        <position position="36"/>
    </location>
    <ligand>
        <name>ATP</name>
        <dbReference type="ChEBI" id="CHEBI:30616"/>
    </ligand>
</feature>
<dbReference type="InterPro" id="IPR020575">
    <property type="entry name" value="Hsp90_N"/>
</dbReference>
<evidence type="ECO:0000256" key="3">
    <source>
        <dbReference type="ARBA" id="ARBA00022840"/>
    </source>
</evidence>
<dbReference type="NCBIfam" id="NF010683">
    <property type="entry name" value="PRK14083.1"/>
    <property type="match status" value="1"/>
</dbReference>
<comment type="similarity">
    <text evidence="1">Belongs to the heat shock protein 90 family.</text>
</comment>
<dbReference type="InterPro" id="IPR001404">
    <property type="entry name" value="Hsp90_fam"/>
</dbReference>
<keyword evidence="3 5" id="KW-0067">ATP-binding</keyword>
<dbReference type="GO" id="GO:0140662">
    <property type="term" value="F:ATP-dependent protein folding chaperone"/>
    <property type="evidence" value="ECO:0007669"/>
    <property type="project" value="InterPro"/>
</dbReference>
<dbReference type="Pfam" id="PF00183">
    <property type="entry name" value="HSP90"/>
    <property type="match status" value="1"/>
</dbReference>
<organism evidence="6 7">
    <name type="scientific">Corynebacterium durum F0235</name>
    <dbReference type="NCBI Taxonomy" id="1035195"/>
    <lineage>
        <taxon>Bacteria</taxon>
        <taxon>Bacillati</taxon>
        <taxon>Actinomycetota</taxon>
        <taxon>Actinomycetes</taxon>
        <taxon>Mycobacteriales</taxon>
        <taxon>Corynebacteriaceae</taxon>
        <taxon>Corynebacterium</taxon>
    </lineage>
</organism>
<feature type="binding site" evidence="5">
    <location>
        <position position="76"/>
    </location>
    <ligand>
        <name>ATP</name>
        <dbReference type="ChEBI" id="CHEBI:30616"/>
    </ligand>
</feature>
<dbReference type="SUPFAM" id="SSF54211">
    <property type="entry name" value="Ribosomal protein S5 domain 2-like"/>
    <property type="match status" value="1"/>
</dbReference>
<dbReference type="AlphaFoldDB" id="L1MGA7"/>
<dbReference type="GO" id="GO:0016887">
    <property type="term" value="F:ATP hydrolysis activity"/>
    <property type="evidence" value="ECO:0007669"/>
    <property type="project" value="InterPro"/>
</dbReference>
<dbReference type="STRING" id="1035195.HMPREF9997_01487"/>
<evidence type="ECO:0000256" key="1">
    <source>
        <dbReference type="ARBA" id="ARBA00008239"/>
    </source>
</evidence>
<evidence type="ECO:0000256" key="2">
    <source>
        <dbReference type="ARBA" id="ARBA00022741"/>
    </source>
</evidence>
<sequence length="623" mass="67607">MSSEEKFRVDLGGIVELLSRNLYSGSDVYLRELLQNGVDAITANAQSGKDDEGTYSSDTSGRIRFVVDGHTLRVTDNGVGLNIDEARNLLATIGGSSKRDEFGLGRSDYLGQFGIGLLSCFMVSDNIVVYSKTARDNGDSVVRWQGNSSGTWTVSLVEDAKEGHAVPSELAQLPHGTTVVLHTLPGEPPFDYRNIRDIIERYGEFLPVTVTVERPSSDLELVGNHGQGKPPVWDASSSAQRRWCRENFGFDPFDVIPLEVPVAGFKGVAFVLSEGAHPGRSARHQLYLRRMLLSKKVTDLLPDWAYFVRVVGNTDFLRPTAARDALFEDSLLNETRDALGREVRDWLAGLANRDPQRFQRFINLHITGLKALAVSDAETRNLVVHSVPFETTSGMRTLDELMREGPVRFARTVQQYKALLPIAAANGLTVLNAGYAFDEEILEQVRLDQPDRSIVEIGMNDIVGAFSLADASEEARFLPLIHACDQALTGQGVAVILRDFKPSTIPVLYLPQSAAAHGVVEDAARHAPGESGLSGILDMLDSAAEGGGNAASGALIVPDSAQLVVNASSPLVHQLLAAVDSPRIVAALRGLYVQSLLAGHHPMDPQARSWASEVYTSLISLAF</sequence>
<reference evidence="6 7" key="1">
    <citation type="submission" date="2012-05" db="EMBL/GenBank/DDBJ databases">
        <authorList>
            <person name="Weinstock G."/>
            <person name="Sodergren E."/>
            <person name="Lobos E.A."/>
            <person name="Fulton L."/>
            <person name="Fulton R."/>
            <person name="Courtney L."/>
            <person name="Fronick C."/>
            <person name="O'Laughlin M."/>
            <person name="Godfrey J."/>
            <person name="Wilson R.M."/>
            <person name="Miner T."/>
            <person name="Farmer C."/>
            <person name="Delehaunty K."/>
            <person name="Cordes M."/>
            <person name="Minx P."/>
            <person name="Tomlinson C."/>
            <person name="Chen J."/>
            <person name="Wollam A."/>
            <person name="Pepin K.H."/>
            <person name="Bhonagiri V."/>
            <person name="Zhang X."/>
            <person name="Suruliraj S."/>
            <person name="Warren W."/>
            <person name="Mitreva M."/>
            <person name="Mardis E.R."/>
            <person name="Wilson R.K."/>
        </authorList>
    </citation>
    <scope>NUCLEOTIDE SEQUENCE [LARGE SCALE GENOMIC DNA]</scope>
    <source>
        <strain evidence="6 7">F0235</strain>
    </source>
</reference>
<name>L1MGA7_9CORY</name>